<dbReference type="InterPro" id="IPR011990">
    <property type="entry name" value="TPR-like_helical_dom_sf"/>
</dbReference>
<gene>
    <name evidence="4" type="ORF">SI8410_01000381</name>
</gene>
<dbReference type="Pfam" id="PF13041">
    <property type="entry name" value="PPR_2"/>
    <property type="match status" value="1"/>
</dbReference>
<evidence type="ECO:0000259" key="3">
    <source>
        <dbReference type="Pfam" id="PF14432"/>
    </source>
</evidence>
<dbReference type="PANTHER" id="PTHR47926">
    <property type="entry name" value="PENTATRICOPEPTIDE REPEAT-CONTAINING PROTEIN"/>
    <property type="match status" value="1"/>
</dbReference>
<protein>
    <recommendedName>
        <fullName evidence="3">DYW domain-containing protein</fullName>
    </recommendedName>
</protein>
<feature type="repeat" description="PPR" evidence="2">
    <location>
        <begin position="126"/>
        <end position="156"/>
    </location>
</feature>
<dbReference type="Pfam" id="PF14432">
    <property type="entry name" value="DYW_deaminase"/>
    <property type="match status" value="1"/>
</dbReference>
<dbReference type="PROSITE" id="PS51375">
    <property type="entry name" value="PPR"/>
    <property type="match status" value="4"/>
</dbReference>
<sequence length="559" mass="62177">MVAMYCGSGDFCSATLLFHQVLDPSARLYNALIRGHSLFGAHEEILPLFYRMHSMGLQPDHFTFPFVLKCCANLEAVFMGRSVDALCSRLGLEVDIHISTSLIDMYVKCSNVPDARRLFELVPFRDVSTWNALIAGYMKTCEIRVAEELFGKMPERNIVSWTAMISGYTQNGLADRALALFEEMMGEGSDVKPNWVTIMSVLPACANSSALEYEEKIHKFASSVGLERNPCVCIALVAMYARCGSLLKARSCFDQLRDGDRDVVAWNTMITGYSLHGRGADALSTFDDMVKSGTPPNEISFIGLLSGCSHSGLVDVGLKYFNAMESLYSVKPRLQHYACVPGPSVWGALLAACRWHRKLEIGEIAAEKLFELEPGNTGNFVLLSNMYAEGRRWQAVDSLRAAVKDKSMPKNPGCSWIELHGRVHSFLNGDTSHPQLLRRIREAGYVPNTAAVLHDVSEEEEFNLMTHNKKLAVPFGLLHMAPGTVIRVTKNLRICDDCHAAFTCISVASGREIIVRDINRFQNNGKKWLLLGFLTRSVFHSPGRKCSGFVTTTLWPYSE</sequence>
<evidence type="ECO:0000256" key="1">
    <source>
        <dbReference type="ARBA" id="ARBA00022737"/>
    </source>
</evidence>
<dbReference type="Gene3D" id="1.25.40.10">
    <property type="entry name" value="Tetratricopeptide repeat domain"/>
    <property type="match status" value="3"/>
</dbReference>
<name>A0A7I8JWC4_SPIIN</name>
<dbReference type="FunFam" id="1.25.40.10:FF:000158">
    <property type="entry name" value="pentatricopeptide repeat-containing protein At2g33680"/>
    <property type="match status" value="1"/>
</dbReference>
<dbReference type="AlphaFoldDB" id="A0A7I8JWC4"/>
<dbReference type="EMBL" id="LR746264">
    <property type="protein sequence ID" value="CAA7388079.1"/>
    <property type="molecule type" value="Genomic_DNA"/>
</dbReference>
<dbReference type="InterPro" id="IPR046848">
    <property type="entry name" value="E_motif"/>
</dbReference>
<keyword evidence="1" id="KW-0677">Repeat</keyword>
<dbReference type="Pfam" id="PF20431">
    <property type="entry name" value="E_motif"/>
    <property type="match status" value="1"/>
</dbReference>
<dbReference type="PANTHER" id="PTHR47926:SF540">
    <property type="entry name" value="PENTATRICOPEPTIDE REPEAT-CONTAINING PROTEIN"/>
    <property type="match status" value="1"/>
</dbReference>
<dbReference type="NCBIfam" id="TIGR00756">
    <property type="entry name" value="PPR"/>
    <property type="match status" value="3"/>
</dbReference>
<feature type="repeat" description="PPR" evidence="2">
    <location>
        <begin position="262"/>
        <end position="296"/>
    </location>
</feature>
<dbReference type="GO" id="GO:0099402">
    <property type="term" value="P:plant organ development"/>
    <property type="evidence" value="ECO:0007669"/>
    <property type="project" value="UniProtKB-ARBA"/>
</dbReference>
<evidence type="ECO:0000256" key="2">
    <source>
        <dbReference type="PROSITE-ProRule" id="PRU00708"/>
    </source>
</evidence>
<dbReference type="GO" id="GO:0008270">
    <property type="term" value="F:zinc ion binding"/>
    <property type="evidence" value="ECO:0007669"/>
    <property type="project" value="InterPro"/>
</dbReference>
<reference evidence="4" key="1">
    <citation type="submission" date="2020-02" db="EMBL/GenBank/DDBJ databases">
        <authorList>
            <person name="Scholz U."/>
            <person name="Mascher M."/>
            <person name="Fiebig A."/>
        </authorList>
    </citation>
    <scope>NUCLEOTIDE SEQUENCE</scope>
</reference>
<dbReference type="GO" id="GO:0009451">
    <property type="term" value="P:RNA modification"/>
    <property type="evidence" value="ECO:0007669"/>
    <property type="project" value="InterPro"/>
</dbReference>
<accession>A0A7I8JWC4</accession>
<dbReference type="FunFam" id="1.25.40.10:FF:000348">
    <property type="entry name" value="Pentatricopeptide repeat-containing protein chloroplastic"/>
    <property type="match status" value="1"/>
</dbReference>
<dbReference type="Pfam" id="PF01535">
    <property type="entry name" value="PPR"/>
    <property type="match status" value="4"/>
</dbReference>
<evidence type="ECO:0000313" key="4">
    <source>
        <dbReference type="EMBL" id="CAA7388079.1"/>
    </source>
</evidence>
<dbReference type="GO" id="GO:0003723">
    <property type="term" value="F:RNA binding"/>
    <property type="evidence" value="ECO:0007669"/>
    <property type="project" value="InterPro"/>
</dbReference>
<feature type="repeat" description="PPR" evidence="2">
    <location>
        <begin position="25"/>
        <end position="59"/>
    </location>
</feature>
<proteinExistence type="predicted"/>
<dbReference type="Proteomes" id="UP000663760">
    <property type="component" value="Chromosome 1"/>
</dbReference>
<keyword evidence="5" id="KW-1185">Reference proteome</keyword>
<dbReference type="InterPro" id="IPR046960">
    <property type="entry name" value="PPR_At4g14850-like_plant"/>
</dbReference>
<dbReference type="InterPro" id="IPR002885">
    <property type="entry name" value="PPR_rpt"/>
</dbReference>
<dbReference type="OrthoDB" id="185373at2759"/>
<organism evidence="4 5">
    <name type="scientific">Spirodela intermedia</name>
    <name type="common">Intermediate duckweed</name>
    <dbReference type="NCBI Taxonomy" id="51605"/>
    <lineage>
        <taxon>Eukaryota</taxon>
        <taxon>Viridiplantae</taxon>
        <taxon>Streptophyta</taxon>
        <taxon>Embryophyta</taxon>
        <taxon>Tracheophyta</taxon>
        <taxon>Spermatophyta</taxon>
        <taxon>Magnoliopsida</taxon>
        <taxon>Liliopsida</taxon>
        <taxon>Araceae</taxon>
        <taxon>Lemnoideae</taxon>
        <taxon>Spirodela</taxon>
    </lineage>
</organism>
<feature type="domain" description="DYW" evidence="3">
    <location>
        <begin position="444"/>
        <end position="522"/>
    </location>
</feature>
<feature type="repeat" description="PPR" evidence="2">
    <location>
        <begin position="157"/>
        <end position="191"/>
    </location>
</feature>
<evidence type="ECO:0000313" key="5">
    <source>
        <dbReference type="Proteomes" id="UP000663760"/>
    </source>
</evidence>
<dbReference type="InterPro" id="IPR032867">
    <property type="entry name" value="DYW_dom"/>
</dbReference>